<reference evidence="5" key="2">
    <citation type="submission" date="2022-01" db="EMBL/GenBank/DDBJ databases">
        <authorList>
            <person name="Yamashiro T."/>
            <person name="Shiraishi A."/>
            <person name="Satake H."/>
            <person name="Nakayama K."/>
        </authorList>
    </citation>
    <scope>NUCLEOTIDE SEQUENCE</scope>
</reference>
<feature type="compositionally biased region" description="Basic and acidic residues" evidence="3">
    <location>
        <begin position="1445"/>
        <end position="1456"/>
    </location>
</feature>
<evidence type="ECO:0000256" key="2">
    <source>
        <dbReference type="SAM" id="Coils"/>
    </source>
</evidence>
<keyword evidence="2" id="KW-0175">Coiled coil</keyword>
<dbReference type="PANTHER" id="PTHR11439">
    <property type="entry name" value="GAG-POL-RELATED RETROTRANSPOSON"/>
    <property type="match status" value="1"/>
</dbReference>
<feature type="compositionally biased region" description="Basic and acidic residues" evidence="3">
    <location>
        <begin position="689"/>
        <end position="706"/>
    </location>
</feature>
<keyword evidence="1" id="KW-0862">Zinc</keyword>
<dbReference type="InterPro" id="IPR013103">
    <property type="entry name" value="RVT_2"/>
</dbReference>
<evidence type="ECO:0000313" key="5">
    <source>
        <dbReference type="EMBL" id="GJS77871.1"/>
    </source>
</evidence>
<feature type="coiled-coil region" evidence="2">
    <location>
        <begin position="533"/>
        <end position="567"/>
    </location>
</feature>
<evidence type="ECO:0000313" key="6">
    <source>
        <dbReference type="Proteomes" id="UP001151760"/>
    </source>
</evidence>
<feature type="region of interest" description="Disordered" evidence="3">
    <location>
        <begin position="1430"/>
        <end position="1461"/>
    </location>
</feature>
<dbReference type="Pfam" id="PF07727">
    <property type="entry name" value="RVT_2"/>
    <property type="match status" value="1"/>
</dbReference>
<gene>
    <name evidence="5" type="ORF">Tco_0727752</name>
</gene>
<dbReference type="PROSITE" id="PS50158">
    <property type="entry name" value="ZF_CCHC"/>
    <property type="match status" value="1"/>
</dbReference>
<keyword evidence="6" id="KW-1185">Reference proteome</keyword>
<feature type="region of interest" description="Disordered" evidence="3">
    <location>
        <begin position="684"/>
        <end position="708"/>
    </location>
</feature>
<dbReference type="InterPro" id="IPR001878">
    <property type="entry name" value="Znf_CCHC"/>
</dbReference>
<evidence type="ECO:0000256" key="1">
    <source>
        <dbReference type="PROSITE-ProRule" id="PRU00047"/>
    </source>
</evidence>
<dbReference type="EMBL" id="BQNB010010481">
    <property type="protein sequence ID" value="GJS77871.1"/>
    <property type="molecule type" value="Genomic_DNA"/>
</dbReference>
<evidence type="ECO:0000259" key="4">
    <source>
        <dbReference type="PROSITE" id="PS50158"/>
    </source>
</evidence>
<accession>A0ABQ4YK90</accession>
<proteinExistence type="predicted"/>
<dbReference type="Pfam" id="PF00098">
    <property type="entry name" value="zf-CCHC"/>
    <property type="match status" value="1"/>
</dbReference>
<dbReference type="PANTHER" id="PTHR11439:SF495">
    <property type="entry name" value="REVERSE TRANSCRIPTASE, RNA-DEPENDENT DNA POLYMERASE-RELATED"/>
    <property type="match status" value="1"/>
</dbReference>
<dbReference type="Gene3D" id="4.10.60.10">
    <property type="entry name" value="Zinc finger, CCHC-type"/>
    <property type="match status" value="1"/>
</dbReference>
<dbReference type="InterPro" id="IPR036875">
    <property type="entry name" value="Znf_CCHC_sf"/>
</dbReference>
<comment type="caution">
    <text evidence="5">The sequence shown here is derived from an EMBL/GenBank/DDBJ whole genome shotgun (WGS) entry which is preliminary data.</text>
</comment>
<reference evidence="5" key="1">
    <citation type="journal article" date="2022" name="Int. J. Mol. Sci.">
        <title>Draft Genome of Tanacetum Coccineum: Genomic Comparison of Closely Related Tanacetum-Family Plants.</title>
        <authorList>
            <person name="Yamashiro T."/>
            <person name="Shiraishi A."/>
            <person name="Nakayama K."/>
            <person name="Satake H."/>
        </authorList>
    </citation>
    <scope>NUCLEOTIDE SEQUENCE</scope>
</reference>
<protein>
    <submittedName>
        <fullName evidence="5">Ribonuclease H-like domain-containing protein</fullName>
    </submittedName>
</protein>
<feature type="domain" description="CCHC-type" evidence="4">
    <location>
        <begin position="429"/>
        <end position="443"/>
    </location>
</feature>
<organism evidence="5 6">
    <name type="scientific">Tanacetum coccineum</name>
    <dbReference type="NCBI Taxonomy" id="301880"/>
    <lineage>
        <taxon>Eukaryota</taxon>
        <taxon>Viridiplantae</taxon>
        <taxon>Streptophyta</taxon>
        <taxon>Embryophyta</taxon>
        <taxon>Tracheophyta</taxon>
        <taxon>Spermatophyta</taxon>
        <taxon>Magnoliopsida</taxon>
        <taxon>eudicotyledons</taxon>
        <taxon>Gunneridae</taxon>
        <taxon>Pentapetalae</taxon>
        <taxon>asterids</taxon>
        <taxon>campanulids</taxon>
        <taxon>Asterales</taxon>
        <taxon>Asteraceae</taxon>
        <taxon>Asteroideae</taxon>
        <taxon>Anthemideae</taxon>
        <taxon>Anthemidinae</taxon>
        <taxon>Tanacetum</taxon>
    </lineage>
</organism>
<dbReference type="SUPFAM" id="SSF57756">
    <property type="entry name" value="Retrovirus zinc finger-like domains"/>
    <property type="match status" value="1"/>
</dbReference>
<dbReference type="Proteomes" id="UP001151760">
    <property type="component" value="Unassembled WGS sequence"/>
</dbReference>
<evidence type="ECO:0000256" key="3">
    <source>
        <dbReference type="SAM" id="MobiDB-lite"/>
    </source>
</evidence>
<name>A0ABQ4YK90_9ASTR</name>
<sequence>MKYKGTNQRQLPTELVNIIGADLATSLTMETKEPSSKEKAILGKTPSQFIYTLFPSYTIPKQKTAFYYEAIELNQESSKRQKIGEGSELAEESKDELSQEQLQQQMIIVPKEVMNVEALQTKYLIIDWEVYTEESRMYWKIIRVGNYTEVYQIFKDMLKNFDRDDLVKLWSLVHERFNSTEPIEDKERELWVELKRLFEPDDDDTLWKLQRYMHDPLKWKLYDTCDVHHVSTKRGHDIFMLVEKDYPLIRALMTLMLSNKLQVDEYSVMADELLRKIFILANRPRQGDYDLWSMRMEKYLTHTDYALWEVIMNGDAPAIASASTEGPIPPKTAEQKLASGNNTTLWEAIKARSEGLDKTYDRFQKLISQLEIDNEDLEQIDTDDLEEMDLKWQVVMLTIRVRRFLKKTGRNLNFNGKETVSFDKTKVECYNCHKRGHFARECRTPKNKGNRNGDAPRRIVPVETPTNALVFQDGICGYDWSYQAEEGPTDFVLMAHLSSGYQIGLESLEARIVVHEKNEAVYEGDIAFLKYDVQVKDISIKDLKNQLEEALKEKDDLKLKLEKFETSSMKFKKVEGYHTVPPLYTGNYMPSRPDLSFAGLDDSVYKTNVSETIFSVPRIKSTASKSSKDSLEQTKDVRPSAPIIEEWESDSDDDCVFRPKPNQTKPKFTKINFVKSDENVKTVNKGNTHRQEEYPRKSQSPRDNRRNWNGMMTQKLGNGFEFNKKACFVCGSLNHLIKDYNFYENKMVGKSVLNNIGRVTGQREIRLVWNNAQRVNHQNKLTHPHPKRNFVPTAVATKSGLVPVNAAKQSSPRAAASISTARHVNTAALKPKVNAASPTKYSYFKAHSPLRRPFNQKSAAKTNNFNKKVYTAKVNNVTTAGPEVVEVLKEVKLLEKQNSVLFTETKCLVLSSDFKLLDESQILLKVPRQNNMYSFDLKNVVPSRGKATQSLLSPNLDFMRPFGCPVTILNNFMRPFGCPVTILGIETNFVDDARKKNDAQYLAKDGDKNSHEKDVRDQKKLLSLTALTDLVLLDSTSIFRGAYDNEDVGAEADLDNLETTINSRTNHKDYQNCLFACFFSRIEPKKVIQALTDPSWIEAMQEELLQFKLQKVWTLVHLPNGKRAIRTKWVFRNNKDERGIVIRNKARLVAQGYTQEEGIDYDEVFAPVARIEAISQDKYVVEILKKFDFVTMKIASTPIESNKALVKAKETEDVDVHLYRSMIRSLMYLTASKPDITFAVCAYARFQVTPKTLHLHDVKRVFRYLKGQPKFGVWYPKDSPFNLEAFSDRDCAGPSLDRKSTIRAEYVAAANCCGQFWNTATSKTVNLVKQIHAIVDGKVVVISESSVRNDLLFDDEDGNGYRWQSQAPRNHGVLLLRLGMRVLTKPNETNLPEGGYIPGSDEGRLKLKELMAICIKISKQVIDLEKEKDAQAVESSNDDLDEEDASKHGRESDKTKSMFQDSDFDVIDDDMEYVEGETIHTATTGVSVVSAPVTTAGVAISTAVNLRPPPTPVQ</sequence>
<dbReference type="SMART" id="SM00343">
    <property type="entry name" value="ZnF_C2HC"/>
    <property type="match status" value="2"/>
</dbReference>
<keyword evidence="1" id="KW-0479">Metal-binding</keyword>
<keyword evidence="1" id="KW-0863">Zinc-finger</keyword>